<evidence type="ECO:0000313" key="3">
    <source>
        <dbReference type="EMBL" id="QRI45071.1"/>
    </source>
</evidence>
<protein>
    <submittedName>
        <fullName evidence="3">Terminase</fullName>
    </submittedName>
</protein>
<dbReference type="GeneID" id="80020081"/>
<organism evidence="3 4">
    <name type="scientific">Microbacterium phage Shocker</name>
    <dbReference type="NCBI Taxonomy" id="2805839"/>
    <lineage>
        <taxon>Viruses</taxon>
        <taxon>Duplodnaviria</taxon>
        <taxon>Heunggongvirae</taxon>
        <taxon>Uroviricota</taxon>
        <taxon>Caudoviricetes</taxon>
        <taxon>Shockervirus</taxon>
        <taxon>Shockervirus shocker</taxon>
    </lineage>
</organism>
<sequence>MGRKPAVKLNQTSVTGLMDMALAELDKAITKPNILSYRPYPAQLAFHQCTKTIMYLSAGNRAGKTTCAVVDSIWTATDTHPYRPRPERWGHGPLRMRWVVVDIDKGVHGIVLPELKRWCPTSMLVNGNFEDSWNNSTLTFTFANGSTIQFLTHGMELDKHGGVAMHAIYFDEIPPLSVFNENMMRLVDYDGFCVIAATSVDGTGWTYELLWEPAKEGKLDYVGTFELSQQDNPYLQTEISERGKFYVGMDEAERQVREQGLFVPRSGRVFPTWNVHDHVLPEHFIPSRDWRWYTSVDFGYNNPTAWLWHAVAPDGRIYTFAEQYEREMTVQEHAQKVIAKEVFMKAPVDRIIRVGDPNNGKARVVNGISYVSEYANNGIFIGTDITRDVMVGIEKMQQYIRLEKENGWGKNKPRWMISPNCVNLIRELKKLKWASYESAKKAFDTNKHEEVHKKDDHAFDSARYLFALMPELQPSIEEIIEQKAEEGVHLNYEQTIAMLRADDRVEFVNDKQGSWDIEYLPDFEEV</sequence>
<dbReference type="Proteomes" id="UP000654052">
    <property type="component" value="Segment"/>
</dbReference>
<dbReference type="RefSeq" id="YP_010755427.1">
    <property type="nucleotide sequence ID" value="NC_073470.1"/>
</dbReference>
<dbReference type="Gene3D" id="3.30.420.280">
    <property type="match status" value="1"/>
</dbReference>
<comment type="subcellular location">
    <subcellularLocation>
        <location evidence="1">Host nucleus</location>
    </subcellularLocation>
</comment>
<name>A0A890V1U5_9CAUD</name>
<dbReference type="KEGG" id="vg:80020081"/>
<proteinExistence type="predicted"/>
<dbReference type="EMBL" id="MW507126">
    <property type="protein sequence ID" value="QRI45071.1"/>
    <property type="molecule type" value="Genomic_DNA"/>
</dbReference>
<accession>A0A890V1U5</accession>
<dbReference type="InterPro" id="IPR027417">
    <property type="entry name" value="P-loop_NTPase"/>
</dbReference>
<evidence type="ECO:0000313" key="4">
    <source>
        <dbReference type="Proteomes" id="UP000654052"/>
    </source>
</evidence>
<gene>
    <name evidence="3" type="primary">17</name>
    <name evidence="3" type="ORF">SEA_SHOCKER_17</name>
</gene>
<dbReference type="Gene3D" id="3.40.50.300">
    <property type="entry name" value="P-loop containing nucleotide triphosphate hydrolases"/>
    <property type="match status" value="1"/>
</dbReference>
<evidence type="ECO:0000256" key="1">
    <source>
        <dbReference type="ARBA" id="ARBA00004147"/>
    </source>
</evidence>
<evidence type="ECO:0000256" key="2">
    <source>
        <dbReference type="ARBA" id="ARBA00022562"/>
    </source>
</evidence>
<keyword evidence="4" id="KW-1185">Reference proteome</keyword>
<reference evidence="3" key="1">
    <citation type="submission" date="2021-01" db="EMBL/GenBank/DDBJ databases">
        <authorList>
            <person name="Weegman M.K."/>
            <person name="Spring A.S."/>
            <person name="Bonilla J.A."/>
            <person name="Klyczek K."/>
            <person name="Garlena R.A."/>
            <person name="Russell D.A."/>
            <person name="Pope W.H."/>
            <person name="Jacobs-Sera D."/>
            <person name="Hatfull G.F."/>
        </authorList>
    </citation>
    <scope>NUCLEOTIDE SEQUENCE</scope>
</reference>
<keyword evidence="2" id="KW-1048">Host nucleus</keyword>